<organism evidence="2 3">
    <name type="scientific">Phormidesmis priestleyi ULC007</name>
    <dbReference type="NCBI Taxonomy" id="1920490"/>
    <lineage>
        <taxon>Bacteria</taxon>
        <taxon>Bacillati</taxon>
        <taxon>Cyanobacteriota</taxon>
        <taxon>Cyanophyceae</taxon>
        <taxon>Leptolyngbyales</taxon>
        <taxon>Leptolyngbyaceae</taxon>
        <taxon>Phormidesmis</taxon>
    </lineage>
</organism>
<protein>
    <recommendedName>
        <fullName evidence="1">InsA N-terminal zinc ribbon domain-containing protein</fullName>
    </recommendedName>
</protein>
<dbReference type="GO" id="GO:0006313">
    <property type="term" value="P:DNA transposition"/>
    <property type="evidence" value="ECO:0007669"/>
    <property type="project" value="InterPro"/>
</dbReference>
<name>A0A2T1CYL7_9CYAN</name>
<dbReference type="InterPro" id="IPR003220">
    <property type="entry name" value="InsA_N_dom_Znf"/>
</dbReference>
<dbReference type="AlphaFoldDB" id="A0A2T1CYL7"/>
<evidence type="ECO:0000259" key="1">
    <source>
        <dbReference type="Pfam" id="PF03811"/>
    </source>
</evidence>
<dbReference type="Proteomes" id="UP000238634">
    <property type="component" value="Unassembled WGS sequence"/>
</dbReference>
<dbReference type="Pfam" id="PF03811">
    <property type="entry name" value="Zn_ribbon_InsA"/>
    <property type="match status" value="1"/>
</dbReference>
<sequence length="56" mass="6226">MGQSFKAFPSMVLEPTHCPSCDGIDVIQHGKTAAGKQRYRCQNSACKRSTFIQDYS</sequence>
<dbReference type="EMBL" id="PVWG01000153">
    <property type="protein sequence ID" value="PSB13224.1"/>
    <property type="molecule type" value="Genomic_DNA"/>
</dbReference>
<proteinExistence type="predicted"/>
<evidence type="ECO:0000313" key="3">
    <source>
        <dbReference type="Proteomes" id="UP000238634"/>
    </source>
</evidence>
<comment type="caution">
    <text evidence="2">The sequence shown here is derived from an EMBL/GenBank/DDBJ whole genome shotgun (WGS) entry which is preliminary data.</text>
</comment>
<keyword evidence="3" id="KW-1185">Reference proteome</keyword>
<evidence type="ECO:0000313" key="2">
    <source>
        <dbReference type="EMBL" id="PSB13224.1"/>
    </source>
</evidence>
<gene>
    <name evidence="2" type="ORF">C7B65_27110</name>
</gene>
<reference evidence="2 3" key="1">
    <citation type="submission" date="2018-02" db="EMBL/GenBank/DDBJ databases">
        <authorList>
            <person name="Cohen D.B."/>
            <person name="Kent A.D."/>
        </authorList>
    </citation>
    <scope>NUCLEOTIDE SEQUENCE [LARGE SCALE GENOMIC DNA]</scope>
    <source>
        <strain evidence="2 3">ULC007</strain>
    </source>
</reference>
<feature type="domain" description="InsA N-terminal zinc ribbon" evidence="1">
    <location>
        <begin position="17"/>
        <end position="43"/>
    </location>
</feature>
<reference evidence="2 3" key="2">
    <citation type="submission" date="2018-03" db="EMBL/GenBank/DDBJ databases">
        <title>The ancient ancestry and fast evolution of plastids.</title>
        <authorList>
            <person name="Moore K.R."/>
            <person name="Magnabosco C."/>
            <person name="Momper L."/>
            <person name="Gold D.A."/>
            <person name="Bosak T."/>
            <person name="Fournier G.P."/>
        </authorList>
    </citation>
    <scope>NUCLEOTIDE SEQUENCE [LARGE SCALE GENOMIC DNA]</scope>
    <source>
        <strain evidence="2 3">ULC007</strain>
    </source>
</reference>
<accession>A0A2T1CYL7</accession>